<dbReference type="EMBL" id="FRAT01000014">
    <property type="protein sequence ID" value="SHL67693.1"/>
    <property type="molecule type" value="Genomic_DNA"/>
</dbReference>
<sequence>MNKKDIIALVEDRLPAEKKQEVIKWLLKNPKQQQRYHILKAKHVAKLLRKSGDDRTQKPRTIQTSWYKYAGYAAGIAFLFSLAYVLMIPKNSVETPVYATTETVTSIGEYRTVELSDGTKITLNANTTLSYPKTFSGESREVSLKGEAFFDVAHNPDKPFVVSTDNGMKIQVLGTVFNVRSYPEDLNMETTLVSGKVKVVEEKDQKTVVLNPSQRATYVKNEDKLIVDNVQTENFTAWRQGKLIYDETPIRQVIGDLKRKYRIAISVESPKIMDYKYTGEFDNLSIEQIMDLFEVSSPILYKMKDNQITLYMEN</sequence>
<dbReference type="Gene3D" id="3.55.50.30">
    <property type="match status" value="1"/>
</dbReference>
<keyword evidence="1" id="KW-0812">Transmembrane</keyword>
<dbReference type="Pfam" id="PF16344">
    <property type="entry name" value="FecR_C"/>
    <property type="match status" value="1"/>
</dbReference>
<feature type="transmembrane region" description="Helical" evidence="1">
    <location>
        <begin position="69"/>
        <end position="87"/>
    </location>
</feature>
<dbReference type="InterPro" id="IPR012373">
    <property type="entry name" value="Ferrdict_sens_TM"/>
</dbReference>
<feature type="domain" description="FecR protein" evidence="2">
    <location>
        <begin position="104"/>
        <end position="198"/>
    </location>
</feature>
<evidence type="ECO:0000313" key="6">
    <source>
        <dbReference type="Proteomes" id="UP000184031"/>
    </source>
</evidence>
<dbReference type="Pfam" id="PF04773">
    <property type="entry name" value="FecR"/>
    <property type="match status" value="1"/>
</dbReference>
<evidence type="ECO:0000313" key="4">
    <source>
        <dbReference type="EMBL" id="SFC63512.1"/>
    </source>
</evidence>
<gene>
    <name evidence="4" type="ORF">SAMN04487891_1163</name>
    <name evidence="5" type="ORF">SAMN05216293_4039</name>
</gene>
<keyword evidence="1" id="KW-0472">Membrane</keyword>
<dbReference type="EMBL" id="FOKU01000016">
    <property type="protein sequence ID" value="SFC63512.1"/>
    <property type="molecule type" value="Genomic_DNA"/>
</dbReference>
<dbReference type="RefSeq" id="WP_072882946.1">
    <property type="nucleotide sequence ID" value="NZ_FOKU01000016.1"/>
</dbReference>
<evidence type="ECO:0000259" key="3">
    <source>
        <dbReference type="Pfam" id="PF16344"/>
    </source>
</evidence>
<protein>
    <submittedName>
        <fullName evidence="5">FecR family protein</fullName>
    </submittedName>
</protein>
<dbReference type="AlphaFoldDB" id="A0A1M7CKM9"/>
<dbReference type="InterPro" id="IPR006860">
    <property type="entry name" value="FecR"/>
</dbReference>
<keyword evidence="7" id="KW-1185">Reference proteome</keyword>
<dbReference type="PANTHER" id="PTHR30273">
    <property type="entry name" value="PERIPLASMIC SIGNAL SENSOR AND SIGMA FACTOR ACTIVATOR FECR-RELATED"/>
    <property type="match status" value="1"/>
</dbReference>
<evidence type="ECO:0000313" key="5">
    <source>
        <dbReference type="EMBL" id="SHL67693.1"/>
    </source>
</evidence>
<evidence type="ECO:0000259" key="2">
    <source>
        <dbReference type="Pfam" id="PF04773"/>
    </source>
</evidence>
<organism evidence="5 6">
    <name type="scientific">Flagellimonas taeanensis</name>
    <dbReference type="NCBI Taxonomy" id="1005926"/>
    <lineage>
        <taxon>Bacteria</taxon>
        <taxon>Pseudomonadati</taxon>
        <taxon>Bacteroidota</taxon>
        <taxon>Flavobacteriia</taxon>
        <taxon>Flavobacteriales</taxon>
        <taxon>Flavobacteriaceae</taxon>
        <taxon>Flagellimonas</taxon>
    </lineage>
</organism>
<keyword evidence="1" id="KW-1133">Transmembrane helix</keyword>
<dbReference type="Proteomes" id="UP000184031">
    <property type="component" value="Unassembled WGS sequence"/>
</dbReference>
<proteinExistence type="predicted"/>
<dbReference type="OrthoDB" id="1097132at2"/>
<dbReference type="Proteomes" id="UP000198940">
    <property type="component" value="Unassembled WGS sequence"/>
</dbReference>
<dbReference type="GO" id="GO:0016989">
    <property type="term" value="F:sigma factor antagonist activity"/>
    <property type="evidence" value="ECO:0007669"/>
    <property type="project" value="TreeGrafter"/>
</dbReference>
<comment type="caution">
    <text evidence="5">The sequence shown here is derived from an EMBL/GenBank/DDBJ whole genome shotgun (WGS) entry which is preliminary data.</text>
</comment>
<reference evidence="5 6" key="1">
    <citation type="submission" date="2016-11" db="EMBL/GenBank/DDBJ databases">
        <authorList>
            <person name="Varghese N."/>
            <person name="Submissions S."/>
        </authorList>
    </citation>
    <scope>NUCLEOTIDE SEQUENCE [LARGE SCALE GENOMIC DNA]</scope>
    <source>
        <strain evidence="5 6">CGMCC 1.12174</strain>
        <strain evidence="4 7">DSM 26351</strain>
    </source>
</reference>
<dbReference type="PIRSF" id="PIRSF018266">
    <property type="entry name" value="FecR"/>
    <property type="match status" value="1"/>
</dbReference>
<dbReference type="PANTHER" id="PTHR30273:SF2">
    <property type="entry name" value="PROTEIN FECR"/>
    <property type="match status" value="1"/>
</dbReference>
<feature type="domain" description="Protein FecR C-terminal" evidence="3">
    <location>
        <begin position="242"/>
        <end position="310"/>
    </location>
</feature>
<name>A0A1M7CKM9_9FLAO</name>
<dbReference type="InterPro" id="IPR032508">
    <property type="entry name" value="FecR_C"/>
</dbReference>
<dbReference type="STRING" id="1055723.SAMN05216293_4039"/>
<accession>A0A1M7CKM9</accession>
<evidence type="ECO:0000256" key="1">
    <source>
        <dbReference type="SAM" id="Phobius"/>
    </source>
</evidence>
<dbReference type="FunFam" id="2.60.120.1440:FF:000001">
    <property type="entry name" value="Putative anti-sigma factor"/>
    <property type="match status" value="1"/>
</dbReference>
<evidence type="ECO:0000313" key="7">
    <source>
        <dbReference type="Proteomes" id="UP000198940"/>
    </source>
</evidence>
<dbReference type="Gene3D" id="2.60.120.1440">
    <property type="match status" value="1"/>
</dbReference>